<dbReference type="WBParaSite" id="EVEC_0001022401-mRNA-1">
    <property type="protein sequence ID" value="EVEC_0001022401-mRNA-1"/>
    <property type="gene ID" value="EVEC_0001022401"/>
</dbReference>
<dbReference type="Pfam" id="PF00106">
    <property type="entry name" value="adh_short"/>
    <property type="match status" value="1"/>
</dbReference>
<dbReference type="InterPro" id="IPR036291">
    <property type="entry name" value="NAD(P)-bd_dom_sf"/>
</dbReference>
<dbReference type="InterPro" id="IPR002347">
    <property type="entry name" value="SDR_fam"/>
</dbReference>
<organism evidence="5">
    <name type="scientific">Enterobius vermicularis</name>
    <name type="common">Human pinworm</name>
    <dbReference type="NCBI Taxonomy" id="51028"/>
    <lineage>
        <taxon>Eukaryota</taxon>
        <taxon>Metazoa</taxon>
        <taxon>Ecdysozoa</taxon>
        <taxon>Nematoda</taxon>
        <taxon>Chromadorea</taxon>
        <taxon>Rhabditida</taxon>
        <taxon>Spirurina</taxon>
        <taxon>Oxyuridomorpha</taxon>
        <taxon>Oxyuroidea</taxon>
        <taxon>Oxyuridae</taxon>
        <taxon>Enterobius</taxon>
    </lineage>
</organism>
<sequence>MLEKGTGHIVSMCSIGSICGYPCLADYCATKFGVFGFMEALQNELAIDGNSGIHFTCILPSFFATALIDGLEMGMELKLLFVNAHENEKHCRFSKKTAN</sequence>
<name>A0A0N4VHC3_ENTVE</name>
<evidence type="ECO:0000313" key="4">
    <source>
        <dbReference type="Proteomes" id="UP000274131"/>
    </source>
</evidence>
<dbReference type="AlphaFoldDB" id="A0A0N4VHC3"/>
<gene>
    <name evidence="3" type="ORF">EVEC_LOCUS9567</name>
</gene>
<keyword evidence="2" id="KW-0560">Oxidoreductase</keyword>
<reference evidence="5" key="1">
    <citation type="submission" date="2017-02" db="UniProtKB">
        <authorList>
            <consortium name="WormBaseParasite"/>
        </authorList>
    </citation>
    <scope>IDENTIFICATION</scope>
</reference>
<dbReference type="GO" id="GO:0005811">
    <property type="term" value="C:lipid droplet"/>
    <property type="evidence" value="ECO:0007669"/>
    <property type="project" value="TreeGrafter"/>
</dbReference>
<dbReference type="STRING" id="51028.A0A0N4VHC3"/>
<dbReference type="GO" id="GO:0016616">
    <property type="term" value="F:oxidoreductase activity, acting on the CH-OH group of donors, NAD or NADP as acceptor"/>
    <property type="evidence" value="ECO:0007669"/>
    <property type="project" value="TreeGrafter"/>
</dbReference>
<evidence type="ECO:0000313" key="3">
    <source>
        <dbReference type="EMBL" id="VDD94816.1"/>
    </source>
</evidence>
<comment type="similarity">
    <text evidence="1">Belongs to the short-chain dehydrogenases/reductases (SDR) family.</text>
</comment>
<keyword evidence="4" id="KW-1185">Reference proteome</keyword>
<accession>A0A0N4VHC3</accession>
<dbReference type="PRINTS" id="PR00081">
    <property type="entry name" value="GDHRDH"/>
</dbReference>
<evidence type="ECO:0000256" key="1">
    <source>
        <dbReference type="ARBA" id="ARBA00006484"/>
    </source>
</evidence>
<dbReference type="EMBL" id="UXUI01010144">
    <property type="protein sequence ID" value="VDD94816.1"/>
    <property type="molecule type" value="Genomic_DNA"/>
</dbReference>
<protein>
    <submittedName>
        <fullName evidence="5">Ketoacyl_synth_N domain-containing protein</fullName>
    </submittedName>
</protein>
<dbReference type="InterPro" id="IPR020904">
    <property type="entry name" value="Sc_DH/Rdtase_CS"/>
</dbReference>
<dbReference type="Proteomes" id="UP000274131">
    <property type="component" value="Unassembled WGS sequence"/>
</dbReference>
<reference evidence="3 4" key="2">
    <citation type="submission" date="2018-10" db="EMBL/GenBank/DDBJ databases">
        <authorList>
            <consortium name="Pathogen Informatics"/>
        </authorList>
    </citation>
    <scope>NUCLEOTIDE SEQUENCE [LARGE SCALE GENOMIC DNA]</scope>
</reference>
<proteinExistence type="inferred from homology"/>
<dbReference type="OrthoDB" id="10253736at2759"/>
<dbReference type="PANTHER" id="PTHR24322">
    <property type="entry name" value="PKSB"/>
    <property type="match status" value="1"/>
</dbReference>
<evidence type="ECO:0000313" key="5">
    <source>
        <dbReference type="WBParaSite" id="EVEC_0001022401-mRNA-1"/>
    </source>
</evidence>
<dbReference type="SUPFAM" id="SSF51735">
    <property type="entry name" value="NAD(P)-binding Rossmann-fold domains"/>
    <property type="match status" value="1"/>
</dbReference>
<dbReference type="PROSITE" id="PS00061">
    <property type="entry name" value="ADH_SHORT"/>
    <property type="match status" value="1"/>
</dbReference>
<dbReference type="Gene3D" id="3.40.50.720">
    <property type="entry name" value="NAD(P)-binding Rossmann-like Domain"/>
    <property type="match status" value="1"/>
</dbReference>
<dbReference type="PANTHER" id="PTHR24322:SF736">
    <property type="entry name" value="RETINOL DEHYDROGENASE 10"/>
    <property type="match status" value="1"/>
</dbReference>
<evidence type="ECO:0000256" key="2">
    <source>
        <dbReference type="ARBA" id="ARBA00023002"/>
    </source>
</evidence>